<evidence type="ECO:0000313" key="2">
    <source>
        <dbReference type="EMBL" id="RXI28911.1"/>
    </source>
</evidence>
<dbReference type="Proteomes" id="UP000290588">
    <property type="component" value="Unassembled WGS sequence"/>
</dbReference>
<dbReference type="EMBL" id="CP032097">
    <property type="protein sequence ID" value="AXX96045.1"/>
    <property type="molecule type" value="Genomic_DNA"/>
</dbReference>
<evidence type="ECO:0008006" key="5">
    <source>
        <dbReference type="Google" id="ProtNLM"/>
    </source>
</evidence>
<sequence length="113" mass="13169">MSEKDKQTGLADYTTIKHHPRVKYDLSNNDYCIANAIYHLSNNPDSKFKGWYYGKIETLGQMFNFGRTATYESIKKLTEKNLVEKDPESGFLKTTNKWWDEFVNFEIGQLSGK</sequence>
<protein>
    <recommendedName>
        <fullName evidence="5">Helix-turn-helix domain-containing protein</fullName>
    </recommendedName>
</protein>
<evidence type="ECO:0000313" key="3">
    <source>
        <dbReference type="Proteomes" id="UP000262582"/>
    </source>
</evidence>
<evidence type="ECO:0000313" key="1">
    <source>
        <dbReference type="EMBL" id="AXX96045.1"/>
    </source>
</evidence>
<dbReference type="KEGG" id="aell:AELL_2428"/>
<name>A0A347UB17_9BACT</name>
<keyword evidence="3" id="KW-1185">Reference proteome</keyword>
<gene>
    <name evidence="1" type="ORF">AELL_2428</name>
    <name evidence="2" type="ORF">CP962_12575</name>
</gene>
<dbReference type="RefSeq" id="WP_118918195.1">
    <property type="nucleotide sequence ID" value="NZ_CP032097.1"/>
</dbReference>
<dbReference type="AlphaFoldDB" id="A0A347UB17"/>
<dbReference type="OrthoDB" id="5344394at2"/>
<reference evidence="1 3" key="2">
    <citation type="submission" date="2018-08" db="EMBL/GenBank/DDBJ databases">
        <title>Complete genome of the Arcobacter ellisii type strain LMG 26155.</title>
        <authorList>
            <person name="Miller W.G."/>
            <person name="Yee E."/>
            <person name="Bono J.L."/>
        </authorList>
    </citation>
    <scope>NUCLEOTIDE SEQUENCE [LARGE SCALE GENOMIC DNA]</scope>
    <source>
        <strain evidence="1 3">LMG 26155</strain>
    </source>
</reference>
<evidence type="ECO:0000313" key="4">
    <source>
        <dbReference type="Proteomes" id="UP000290588"/>
    </source>
</evidence>
<dbReference type="Proteomes" id="UP000262582">
    <property type="component" value="Chromosome"/>
</dbReference>
<organism evidence="2 4">
    <name type="scientific">Arcobacter ellisii</name>
    <dbReference type="NCBI Taxonomy" id="913109"/>
    <lineage>
        <taxon>Bacteria</taxon>
        <taxon>Pseudomonadati</taxon>
        <taxon>Campylobacterota</taxon>
        <taxon>Epsilonproteobacteria</taxon>
        <taxon>Campylobacterales</taxon>
        <taxon>Arcobacteraceae</taxon>
        <taxon>Arcobacter</taxon>
    </lineage>
</organism>
<accession>A0A347UB17</accession>
<reference evidence="2 4" key="1">
    <citation type="submission" date="2017-09" db="EMBL/GenBank/DDBJ databases">
        <title>Genomics of the genus Arcobacter.</title>
        <authorList>
            <person name="Perez-Cataluna A."/>
            <person name="Figueras M.J."/>
            <person name="Salas-Masso N."/>
        </authorList>
    </citation>
    <scope>NUCLEOTIDE SEQUENCE [LARGE SCALE GENOMIC DNA]</scope>
    <source>
        <strain evidence="2 4">CECT 7837</strain>
    </source>
</reference>
<dbReference type="EMBL" id="NXIG01000016">
    <property type="protein sequence ID" value="RXI28911.1"/>
    <property type="molecule type" value="Genomic_DNA"/>
</dbReference>
<proteinExistence type="predicted"/>